<dbReference type="Proteomes" id="UP000249542">
    <property type="component" value="Unassembled WGS sequence"/>
</dbReference>
<dbReference type="AlphaFoldDB" id="A0A2W7IYI5"/>
<reference evidence="1 2" key="1">
    <citation type="submission" date="2018-06" db="EMBL/GenBank/DDBJ databases">
        <title>Genomic Encyclopedia of Archaeal and Bacterial Type Strains, Phase II (KMG-II): from individual species to whole genera.</title>
        <authorList>
            <person name="Goeker M."/>
        </authorList>
    </citation>
    <scope>NUCLEOTIDE SEQUENCE [LARGE SCALE GENOMIC DNA]</scope>
    <source>
        <strain evidence="1 2">DSM 15361</strain>
    </source>
</reference>
<sequence>MRILIWGVILVFCLPLQAQKSYNQLSLDLKYGASIPISPVERISRSEYISFKNFQVGGRYMLNRKFGLSGAYTYQGFGNQNAGLSFHRLSLEGVASLSHILNFPYYIKEYINLQVHAGPGISIASPNNTSNYDRMGNILMGGSLLFNLSSHLALVGDLSYSYQIGQWYGYDGKVLNTQENSDNGANLLVSFGVYIYLGKEKYHADWY</sequence>
<proteinExistence type="predicted"/>
<comment type="caution">
    <text evidence="1">The sequence shown here is derived from an EMBL/GenBank/DDBJ whole genome shotgun (WGS) entry which is preliminary data.</text>
</comment>
<gene>
    <name evidence="1" type="ORF">LX95_00057</name>
</gene>
<accession>A0A2W7IYI5</accession>
<keyword evidence="2" id="KW-1185">Reference proteome</keyword>
<evidence type="ECO:0000313" key="1">
    <source>
        <dbReference type="EMBL" id="PZW43733.1"/>
    </source>
</evidence>
<evidence type="ECO:0008006" key="3">
    <source>
        <dbReference type="Google" id="ProtNLM"/>
    </source>
</evidence>
<dbReference type="RefSeq" id="WP_111539429.1">
    <property type="nucleotide sequence ID" value="NZ_QKYV01000001.1"/>
</dbReference>
<organism evidence="1 2">
    <name type="scientific">Mesonia algae</name>
    <dbReference type="NCBI Taxonomy" id="213248"/>
    <lineage>
        <taxon>Bacteria</taxon>
        <taxon>Pseudomonadati</taxon>
        <taxon>Bacteroidota</taxon>
        <taxon>Flavobacteriia</taxon>
        <taxon>Flavobacteriales</taxon>
        <taxon>Flavobacteriaceae</taxon>
        <taxon>Mesonia</taxon>
    </lineage>
</organism>
<protein>
    <recommendedName>
        <fullName evidence="3">Outer membrane protein with beta-barrel domain</fullName>
    </recommendedName>
</protein>
<name>A0A2W7IYI5_9FLAO</name>
<dbReference type="EMBL" id="QKYV01000001">
    <property type="protein sequence ID" value="PZW43733.1"/>
    <property type="molecule type" value="Genomic_DNA"/>
</dbReference>
<evidence type="ECO:0000313" key="2">
    <source>
        <dbReference type="Proteomes" id="UP000249542"/>
    </source>
</evidence>